<name>X0SJS0_9ZZZZ</name>
<evidence type="ECO:0000256" key="1">
    <source>
        <dbReference type="ARBA" id="ARBA00022448"/>
    </source>
</evidence>
<reference evidence="7" key="1">
    <citation type="journal article" date="2014" name="Front. Microbiol.">
        <title>High frequency of phylogenetically diverse reductive dehalogenase-homologous genes in deep subseafloor sedimentary metagenomes.</title>
        <authorList>
            <person name="Kawai M."/>
            <person name="Futagami T."/>
            <person name="Toyoda A."/>
            <person name="Takaki Y."/>
            <person name="Nishi S."/>
            <person name="Hori S."/>
            <person name="Arai W."/>
            <person name="Tsubouchi T."/>
            <person name="Morono Y."/>
            <person name="Uchiyama I."/>
            <person name="Ito T."/>
            <person name="Fujiyama A."/>
            <person name="Inagaki F."/>
            <person name="Takami H."/>
        </authorList>
    </citation>
    <scope>NUCLEOTIDE SEQUENCE</scope>
    <source>
        <strain evidence="7">Expedition CK06-06</strain>
    </source>
</reference>
<dbReference type="GO" id="GO:0005506">
    <property type="term" value="F:iron ion binding"/>
    <property type="evidence" value="ECO:0007669"/>
    <property type="project" value="InterPro"/>
</dbReference>
<keyword evidence="2" id="KW-0479">Metal-binding</keyword>
<feature type="domain" description="4Fe-4S ferredoxin-type" evidence="6">
    <location>
        <begin position="57"/>
        <end position="87"/>
    </location>
</feature>
<dbReference type="GO" id="GO:0051536">
    <property type="term" value="F:iron-sulfur cluster binding"/>
    <property type="evidence" value="ECO:0007669"/>
    <property type="project" value="UniProtKB-KW"/>
</dbReference>
<dbReference type="PANTHER" id="PTHR43082:SF3">
    <property type="entry name" value="FERREDOXIN-LIKE PROTEIN YDIT"/>
    <property type="match status" value="1"/>
</dbReference>
<keyword evidence="4" id="KW-0408">Iron</keyword>
<dbReference type="PROSITE" id="PS51379">
    <property type="entry name" value="4FE4S_FER_2"/>
    <property type="match status" value="2"/>
</dbReference>
<evidence type="ECO:0000256" key="5">
    <source>
        <dbReference type="ARBA" id="ARBA00023014"/>
    </source>
</evidence>
<protein>
    <recommendedName>
        <fullName evidence="6">4Fe-4S ferredoxin-type domain-containing protein</fullName>
    </recommendedName>
</protein>
<sequence>MTQRWAEQSFEDLIGSTRFDIHEQAHITVDTDVCGDCSTRECVVACPANLFVPTSDGGILFNYEQCFECGTCYLICNKEGAITWAYPEGGHGVVFKRT</sequence>
<dbReference type="PANTHER" id="PTHR43082">
    <property type="entry name" value="FERREDOXIN-LIKE"/>
    <property type="match status" value="1"/>
</dbReference>
<evidence type="ECO:0000256" key="4">
    <source>
        <dbReference type="ARBA" id="ARBA00023004"/>
    </source>
</evidence>
<dbReference type="InterPro" id="IPR017896">
    <property type="entry name" value="4Fe4S_Fe-S-bd"/>
</dbReference>
<dbReference type="InterPro" id="IPR012206">
    <property type="entry name" value="Fd_FixX"/>
</dbReference>
<dbReference type="Pfam" id="PF13187">
    <property type="entry name" value="Fer4_9"/>
    <property type="match status" value="1"/>
</dbReference>
<dbReference type="Gene3D" id="3.30.70.20">
    <property type="match status" value="1"/>
</dbReference>
<keyword evidence="1" id="KW-0813">Transport</keyword>
<accession>X0SJS0</accession>
<evidence type="ECO:0000313" key="7">
    <source>
        <dbReference type="EMBL" id="GAF75356.1"/>
    </source>
</evidence>
<comment type="caution">
    <text evidence="7">The sequence shown here is derived from an EMBL/GenBank/DDBJ whole genome shotgun (WGS) entry which is preliminary data.</text>
</comment>
<dbReference type="AlphaFoldDB" id="X0SJS0"/>
<gene>
    <name evidence="7" type="ORF">S01H1_03197</name>
</gene>
<dbReference type="SUPFAM" id="SSF54862">
    <property type="entry name" value="4Fe-4S ferredoxins"/>
    <property type="match status" value="1"/>
</dbReference>
<proteinExistence type="predicted"/>
<evidence type="ECO:0000256" key="2">
    <source>
        <dbReference type="ARBA" id="ARBA00022723"/>
    </source>
</evidence>
<keyword evidence="3" id="KW-0249">Electron transport</keyword>
<evidence type="ECO:0000259" key="6">
    <source>
        <dbReference type="PROSITE" id="PS51379"/>
    </source>
</evidence>
<dbReference type="PIRSF" id="PIRSF036548">
    <property type="entry name" value="Fdx_FixX"/>
    <property type="match status" value="1"/>
</dbReference>
<keyword evidence="5" id="KW-0411">Iron-sulfur</keyword>
<organism evidence="7">
    <name type="scientific">marine sediment metagenome</name>
    <dbReference type="NCBI Taxonomy" id="412755"/>
    <lineage>
        <taxon>unclassified sequences</taxon>
        <taxon>metagenomes</taxon>
        <taxon>ecological metagenomes</taxon>
    </lineage>
</organism>
<dbReference type="EMBL" id="BARS01001709">
    <property type="protein sequence ID" value="GAF75356.1"/>
    <property type="molecule type" value="Genomic_DNA"/>
</dbReference>
<feature type="domain" description="4Fe-4S ferredoxin-type" evidence="6">
    <location>
        <begin position="25"/>
        <end position="56"/>
    </location>
</feature>
<evidence type="ECO:0000256" key="3">
    <source>
        <dbReference type="ARBA" id="ARBA00022982"/>
    </source>
</evidence>